<proteinExistence type="inferred from homology"/>
<dbReference type="PANTHER" id="PTHR45659:SF4">
    <property type="entry name" value="HOMEOBOX PROTEIN ABDOMINAL-A"/>
    <property type="match status" value="1"/>
</dbReference>
<evidence type="ECO:0000256" key="8">
    <source>
        <dbReference type="RuleBase" id="RU000682"/>
    </source>
</evidence>
<dbReference type="OrthoDB" id="6159439at2759"/>
<dbReference type="GO" id="GO:0000122">
    <property type="term" value="P:negative regulation of transcription by RNA polymerase II"/>
    <property type="evidence" value="ECO:0007669"/>
    <property type="project" value="TreeGrafter"/>
</dbReference>
<dbReference type="SUPFAM" id="SSF46689">
    <property type="entry name" value="Homeodomain-like"/>
    <property type="match status" value="1"/>
</dbReference>
<keyword evidence="5 7" id="KW-0371">Homeobox</keyword>
<gene>
    <name evidence="11" type="ORF">H0235_006085</name>
</gene>
<evidence type="ECO:0000256" key="2">
    <source>
        <dbReference type="ARBA" id="ARBA00009107"/>
    </source>
</evidence>
<evidence type="ECO:0000256" key="6">
    <source>
        <dbReference type="ARBA" id="ARBA00023242"/>
    </source>
</evidence>
<name>A0A834UC83_VESPE</name>
<dbReference type="CDD" id="cd00086">
    <property type="entry name" value="homeodomain"/>
    <property type="match status" value="1"/>
</dbReference>
<dbReference type="InterPro" id="IPR001356">
    <property type="entry name" value="HD"/>
</dbReference>
<dbReference type="Pfam" id="PF00046">
    <property type="entry name" value="Homeodomain"/>
    <property type="match status" value="1"/>
</dbReference>
<dbReference type="PROSITE" id="PS00027">
    <property type="entry name" value="HOMEOBOX_1"/>
    <property type="match status" value="1"/>
</dbReference>
<dbReference type="AlphaFoldDB" id="A0A834UC83"/>
<keyword evidence="4 7" id="KW-0238">DNA-binding</keyword>
<keyword evidence="12" id="KW-1185">Reference proteome</keyword>
<dbReference type="Gene3D" id="1.10.10.60">
    <property type="entry name" value="Homeodomain-like"/>
    <property type="match status" value="1"/>
</dbReference>
<keyword evidence="3" id="KW-0217">Developmental protein</keyword>
<dbReference type="InterPro" id="IPR009057">
    <property type="entry name" value="Homeodomain-like_sf"/>
</dbReference>
<evidence type="ECO:0000256" key="5">
    <source>
        <dbReference type="ARBA" id="ARBA00023155"/>
    </source>
</evidence>
<dbReference type="InterPro" id="IPR020479">
    <property type="entry name" value="HD_metazoa"/>
</dbReference>
<dbReference type="SMART" id="SM00389">
    <property type="entry name" value="HOX"/>
    <property type="match status" value="1"/>
</dbReference>
<keyword evidence="6 7" id="KW-0539">Nucleus</keyword>
<evidence type="ECO:0000256" key="3">
    <source>
        <dbReference type="ARBA" id="ARBA00022473"/>
    </source>
</evidence>
<reference evidence="11" key="1">
    <citation type="journal article" date="2020" name="G3 (Bethesda)">
        <title>High-Quality Assemblies for Three Invasive Social Wasps from the &lt;i&gt;Vespula&lt;/i&gt; Genus.</title>
        <authorList>
            <person name="Harrop T.W.R."/>
            <person name="Guhlin J."/>
            <person name="McLaughlin G.M."/>
            <person name="Permina E."/>
            <person name="Stockwell P."/>
            <person name="Gilligan J."/>
            <person name="Le Lec M.F."/>
            <person name="Gruber M.A.M."/>
            <person name="Quinn O."/>
            <person name="Lovegrove M."/>
            <person name="Duncan E.J."/>
            <person name="Remnant E.J."/>
            <person name="Van Eeckhoven J."/>
            <person name="Graham B."/>
            <person name="Knapp R.A."/>
            <person name="Langford K.W."/>
            <person name="Kronenberg Z."/>
            <person name="Press M.O."/>
            <person name="Eacker S.M."/>
            <person name="Wilson-Rankin E.E."/>
            <person name="Purcell J."/>
            <person name="Lester P.J."/>
            <person name="Dearden P.K."/>
        </authorList>
    </citation>
    <scope>NUCLEOTIDE SEQUENCE</scope>
    <source>
        <strain evidence="11">Volc-1</strain>
    </source>
</reference>
<dbReference type="Proteomes" id="UP000600918">
    <property type="component" value="Unassembled WGS sequence"/>
</dbReference>
<evidence type="ECO:0000256" key="9">
    <source>
        <dbReference type="SAM" id="MobiDB-lite"/>
    </source>
</evidence>
<evidence type="ECO:0000256" key="1">
    <source>
        <dbReference type="ARBA" id="ARBA00004123"/>
    </source>
</evidence>
<dbReference type="PANTHER" id="PTHR45659">
    <property type="entry name" value="HOMEOBOX PROTEIN HOX"/>
    <property type="match status" value="1"/>
</dbReference>
<organism evidence="11 12">
    <name type="scientific">Vespula pensylvanica</name>
    <name type="common">Western yellow jacket</name>
    <name type="synonym">Wasp</name>
    <dbReference type="NCBI Taxonomy" id="30213"/>
    <lineage>
        <taxon>Eukaryota</taxon>
        <taxon>Metazoa</taxon>
        <taxon>Ecdysozoa</taxon>
        <taxon>Arthropoda</taxon>
        <taxon>Hexapoda</taxon>
        <taxon>Insecta</taxon>
        <taxon>Pterygota</taxon>
        <taxon>Neoptera</taxon>
        <taxon>Endopterygota</taxon>
        <taxon>Hymenoptera</taxon>
        <taxon>Apocrita</taxon>
        <taxon>Aculeata</taxon>
        <taxon>Vespoidea</taxon>
        <taxon>Vespidae</taxon>
        <taxon>Vespinae</taxon>
        <taxon>Vespula</taxon>
    </lineage>
</organism>
<comment type="similarity">
    <text evidence="2">Belongs to the Antp homeobox family.</text>
</comment>
<dbReference type="PRINTS" id="PR00024">
    <property type="entry name" value="HOMEOBOX"/>
</dbReference>
<dbReference type="InterPro" id="IPR050296">
    <property type="entry name" value="Antp_homeobox"/>
</dbReference>
<feature type="domain" description="Homeobox" evidence="10">
    <location>
        <begin position="149"/>
        <end position="209"/>
    </location>
</feature>
<evidence type="ECO:0000256" key="7">
    <source>
        <dbReference type="PROSITE-ProRule" id="PRU00108"/>
    </source>
</evidence>
<evidence type="ECO:0000259" key="10">
    <source>
        <dbReference type="PROSITE" id="PS50071"/>
    </source>
</evidence>
<dbReference type="PROSITE" id="PS50071">
    <property type="entry name" value="HOMEOBOX_2"/>
    <property type="match status" value="1"/>
</dbReference>
<sequence length="371" mass="43018">MNNPAYYCNMEVNGWSYPAMDQKIGEEMQPNANVQINQPNLNYYMEQQELNSQASPSLLETILRHGKNAVQDGYSNSCADSVSPQSNDTTSLTEGCLGLREAIVPMGCEQYLAHTQPQDYVHPMITSTPSTSTQRHQYSALMTADATRGQSKRTRQTYSRFQTLELEKEFYSSRYLSRKRRMEMADFLSLTERQIKIWYQNRRMKAKKEGQTAINPTSKTILNNSTLSARSGSSIVRSQVNRVASLSAPVSSASRATVTNYEQQSIPQQYGPQNQQHYQQIYQQHYQQYNYQYNEQYNQQYYEQHSSTAIITQRNLHNPYLAYHNINHTIPNTNNIQYLHQQQHQLNHYDNIHHDDRRNNESCSSINPLPQ</sequence>
<accession>A0A834UC83</accession>
<dbReference type="InterPro" id="IPR017970">
    <property type="entry name" value="Homeobox_CS"/>
</dbReference>
<dbReference type="GO" id="GO:0009952">
    <property type="term" value="P:anterior/posterior pattern specification"/>
    <property type="evidence" value="ECO:0007669"/>
    <property type="project" value="TreeGrafter"/>
</dbReference>
<comment type="subcellular location">
    <subcellularLocation>
        <location evidence="1 7 8">Nucleus</location>
    </subcellularLocation>
</comment>
<feature type="compositionally biased region" description="Polar residues" evidence="9">
    <location>
        <begin position="361"/>
        <end position="371"/>
    </location>
</feature>
<evidence type="ECO:0000256" key="4">
    <source>
        <dbReference type="ARBA" id="ARBA00023125"/>
    </source>
</evidence>
<evidence type="ECO:0000313" key="11">
    <source>
        <dbReference type="EMBL" id="KAF7429687.1"/>
    </source>
</evidence>
<dbReference type="GO" id="GO:0000981">
    <property type="term" value="F:DNA-binding transcription factor activity, RNA polymerase II-specific"/>
    <property type="evidence" value="ECO:0007669"/>
    <property type="project" value="InterPro"/>
</dbReference>
<evidence type="ECO:0000313" key="12">
    <source>
        <dbReference type="Proteomes" id="UP000600918"/>
    </source>
</evidence>
<feature type="region of interest" description="Disordered" evidence="9">
    <location>
        <begin position="352"/>
        <end position="371"/>
    </location>
</feature>
<feature type="DNA-binding region" description="Homeobox" evidence="7">
    <location>
        <begin position="151"/>
        <end position="210"/>
    </location>
</feature>
<comment type="caution">
    <text evidence="11">The sequence shown here is derived from an EMBL/GenBank/DDBJ whole genome shotgun (WGS) entry which is preliminary data.</text>
</comment>
<protein>
    <recommendedName>
        <fullName evidence="10">Homeobox domain-containing protein</fullName>
    </recommendedName>
</protein>
<dbReference type="GO" id="GO:0005634">
    <property type="term" value="C:nucleus"/>
    <property type="evidence" value="ECO:0007669"/>
    <property type="project" value="UniProtKB-SubCell"/>
</dbReference>
<dbReference type="GO" id="GO:0000978">
    <property type="term" value="F:RNA polymerase II cis-regulatory region sequence-specific DNA binding"/>
    <property type="evidence" value="ECO:0007669"/>
    <property type="project" value="TreeGrafter"/>
</dbReference>
<dbReference type="EMBL" id="JACSDY010000004">
    <property type="protein sequence ID" value="KAF7429687.1"/>
    <property type="molecule type" value="Genomic_DNA"/>
</dbReference>